<sequence length="643" mass="73644">MRKKCNGIYYIYLYYVLYHIIYPQMAQMVLVDPASVQCIYLQNEGSGQFTQVQGGILYDFSRLYCLTPNGMARDLELGSDFVISEQGILTLNPSRVKPISFHLTEESRDHPVMKMTFSNNSLIIPFNANVAALQVFIPSNQVNVEIPITYHTDYVDSLLPRVAVSQMPPVTPIDPNDMIAQFAGDFRNVHLHANLQLPHCQMEQLVSARVNFAHLTEPICSFLDYLFQTTESLPDGMPEKYAIKVPYIYSIDMRTMTCTRRQMLKHDIAIPLMTPEEFAHYNRFTAIEYHLIRYTMFQMMLSYRKFTYEEFQTCPEHHMTFDLYYRRGAGEIGFHYDLTPGNIVSLVGLLYSMPPGHVKVGPQLIPRKYRTDGIISDTNVIPISAFVHRNSVVLFNNATCSHSTPNVANFISRMPYQVGYEVRDQQHERIHTATLNVTHDPIKFPDIIREKLHESSVNPSRTFLRSWHIVNISQAQLAFIAHPEHVVFSNDMPFQTIAEETMRECFEWLRTAGCMCVEVATDDATGEIVLPSKLLGHLRGGRIMSAAPKLQFGSPNTRVKVQSKTQYSQRSKITSPIRAYTLSISHLKQQIGSKLKKMRAVLKNPKKNFVVMSGPMRTQRRAHSHSQNSPNKRSYTRKVRSAP</sequence>
<evidence type="ECO:0000256" key="1">
    <source>
        <dbReference type="SAM" id="MobiDB-lite"/>
    </source>
</evidence>
<organism evidence="3">
    <name type="scientific">viral metagenome</name>
    <dbReference type="NCBI Taxonomy" id="1070528"/>
    <lineage>
        <taxon>unclassified sequences</taxon>
        <taxon>metagenomes</taxon>
        <taxon>organismal metagenomes</taxon>
    </lineage>
</organism>
<feature type="region of interest" description="Disordered" evidence="1">
    <location>
        <begin position="614"/>
        <end position="643"/>
    </location>
</feature>
<keyword evidence="2" id="KW-1133">Transmembrane helix</keyword>
<feature type="transmembrane region" description="Helical" evidence="2">
    <location>
        <begin position="7"/>
        <end position="25"/>
    </location>
</feature>
<name>A0A6C0LZU7_9ZZZZ</name>
<evidence type="ECO:0000256" key="2">
    <source>
        <dbReference type="SAM" id="Phobius"/>
    </source>
</evidence>
<dbReference type="EMBL" id="MN740635">
    <property type="protein sequence ID" value="QHU36346.1"/>
    <property type="molecule type" value="Genomic_DNA"/>
</dbReference>
<dbReference type="AlphaFoldDB" id="A0A6C0LZU7"/>
<reference evidence="3" key="1">
    <citation type="journal article" date="2020" name="Nature">
        <title>Giant virus diversity and host interactions through global metagenomics.</title>
        <authorList>
            <person name="Schulz F."/>
            <person name="Roux S."/>
            <person name="Paez-Espino D."/>
            <person name="Jungbluth S."/>
            <person name="Walsh D.A."/>
            <person name="Denef V.J."/>
            <person name="McMahon K.D."/>
            <person name="Konstantinidis K.T."/>
            <person name="Eloe-Fadrosh E.A."/>
            <person name="Kyrpides N.C."/>
            <person name="Woyke T."/>
        </authorList>
    </citation>
    <scope>NUCLEOTIDE SEQUENCE</scope>
    <source>
        <strain evidence="3">GVMAG-S-1035124-57</strain>
    </source>
</reference>
<evidence type="ECO:0000313" key="3">
    <source>
        <dbReference type="EMBL" id="QHU36346.1"/>
    </source>
</evidence>
<keyword evidence="2" id="KW-0472">Membrane</keyword>
<proteinExistence type="predicted"/>
<feature type="compositionally biased region" description="Basic residues" evidence="1">
    <location>
        <begin position="634"/>
        <end position="643"/>
    </location>
</feature>
<protein>
    <submittedName>
        <fullName evidence="3">Uncharacterized protein</fullName>
    </submittedName>
</protein>
<accession>A0A6C0LZU7</accession>
<keyword evidence="2" id="KW-0812">Transmembrane</keyword>